<dbReference type="SUPFAM" id="SSF46689">
    <property type="entry name" value="Homeodomain-like"/>
    <property type="match status" value="1"/>
</dbReference>
<evidence type="ECO:0000313" key="6">
    <source>
        <dbReference type="Proteomes" id="UP001519641"/>
    </source>
</evidence>
<gene>
    <name evidence="5" type="ORF">KK097_01540</name>
</gene>
<evidence type="ECO:0000256" key="1">
    <source>
        <dbReference type="ARBA" id="ARBA00023015"/>
    </source>
</evidence>
<accession>A0ABS5VAJ1</accession>
<comment type="caution">
    <text evidence="5">The sequence shown here is derived from an EMBL/GenBank/DDBJ whole genome shotgun (WGS) entry which is preliminary data.</text>
</comment>
<protein>
    <submittedName>
        <fullName evidence="5">Helix-turn-helix transcriptional regulator</fullName>
    </submittedName>
</protein>
<dbReference type="InterPro" id="IPR050204">
    <property type="entry name" value="AraC_XylS_family_regulators"/>
</dbReference>
<reference evidence="5 6" key="1">
    <citation type="submission" date="2021-05" db="EMBL/GenBank/DDBJ databases">
        <title>Whole genome sequence of Curtobacterium flaccumfaciens pv. flaccumfaciens strain CFBP 8819.</title>
        <authorList>
            <person name="Osdaghi E."/>
            <person name="Taghouti G."/>
            <person name="Portier P."/>
            <person name="Fazliarab A."/>
            <person name="Taghavi S.M."/>
            <person name="Briand M."/>
            <person name="Le-Saux M."/>
            <person name="Jacques M.-A."/>
        </authorList>
    </citation>
    <scope>NUCLEOTIDE SEQUENCE [LARGE SCALE GENOMIC DNA]</scope>
    <source>
        <strain evidence="5 6">CFBP 8819</strain>
    </source>
</reference>
<evidence type="ECO:0000259" key="4">
    <source>
        <dbReference type="PROSITE" id="PS01124"/>
    </source>
</evidence>
<keyword evidence="2" id="KW-0238">DNA-binding</keyword>
<dbReference type="Proteomes" id="UP001519641">
    <property type="component" value="Unassembled WGS sequence"/>
</dbReference>
<evidence type="ECO:0000256" key="2">
    <source>
        <dbReference type="ARBA" id="ARBA00023125"/>
    </source>
</evidence>
<dbReference type="PANTHER" id="PTHR46796:SF12">
    <property type="entry name" value="HTH-TYPE DNA-BINDING TRANSCRIPTIONAL ACTIVATOR EUTR"/>
    <property type="match status" value="1"/>
</dbReference>
<dbReference type="RefSeq" id="WP_214543465.1">
    <property type="nucleotide sequence ID" value="NZ_JAHEWS010000001.1"/>
</dbReference>
<dbReference type="PANTHER" id="PTHR46796">
    <property type="entry name" value="HTH-TYPE TRANSCRIPTIONAL ACTIVATOR RHAS-RELATED"/>
    <property type="match status" value="1"/>
</dbReference>
<dbReference type="SMART" id="SM00342">
    <property type="entry name" value="HTH_ARAC"/>
    <property type="match status" value="1"/>
</dbReference>
<feature type="domain" description="HTH araC/xylS-type" evidence="4">
    <location>
        <begin position="218"/>
        <end position="319"/>
    </location>
</feature>
<keyword evidence="6" id="KW-1185">Reference proteome</keyword>
<dbReference type="Pfam" id="PF12833">
    <property type="entry name" value="HTH_18"/>
    <property type="match status" value="1"/>
</dbReference>
<dbReference type="EMBL" id="JAHEWS010000001">
    <property type="protein sequence ID" value="MBT1586495.1"/>
    <property type="molecule type" value="Genomic_DNA"/>
</dbReference>
<keyword evidence="1" id="KW-0805">Transcription regulation</keyword>
<dbReference type="InterPro" id="IPR009057">
    <property type="entry name" value="Homeodomain-like_sf"/>
</dbReference>
<evidence type="ECO:0000256" key="3">
    <source>
        <dbReference type="ARBA" id="ARBA00023163"/>
    </source>
</evidence>
<keyword evidence="3" id="KW-0804">Transcription</keyword>
<dbReference type="InterPro" id="IPR018060">
    <property type="entry name" value="HTH_AraC"/>
</dbReference>
<dbReference type="Gene3D" id="1.10.10.60">
    <property type="entry name" value="Homeodomain-like"/>
    <property type="match status" value="1"/>
</dbReference>
<evidence type="ECO:0000313" key="5">
    <source>
        <dbReference type="EMBL" id="MBT1586495.1"/>
    </source>
</evidence>
<sequence length="320" mass="35637">MDDHTEQPERPDRIRVDERGTDLAAAKQTLATAYDGIAWHADTTGDDFDYRYTAAGDGTMTLRAVHFGGRLTGEMPAGDDFVVQWITRGLGILGDGGSAIHLVPGRPQMWPNEAFTFRFEDYDQRLVQVNRAAVEAVAAERGLSLRRFDHTAQIDDDAVRQWRQTVQLISSTTLDRQASPLLQAEMCRLAAVSLLELYPRATADLPPGLLLPQHRRIRQAVEYVHEHAHLPITSTDLAQMAHLSLRALQAAFQRLLGMSPNAYIRSVRLDRIRTELLASDPATTNVADVARAWGFAHAGRFSGAYAEQHGEYPSETLRRS</sequence>
<dbReference type="PROSITE" id="PS01124">
    <property type="entry name" value="HTH_ARAC_FAMILY_2"/>
    <property type="match status" value="1"/>
</dbReference>
<name>A0ABS5VAJ1_9MICO</name>
<organism evidence="5 6">
    <name type="scientific">Curtobacterium aurantiacum</name>
    <dbReference type="NCBI Taxonomy" id="3236919"/>
    <lineage>
        <taxon>Bacteria</taxon>
        <taxon>Bacillati</taxon>
        <taxon>Actinomycetota</taxon>
        <taxon>Actinomycetes</taxon>
        <taxon>Micrococcales</taxon>
        <taxon>Microbacteriaceae</taxon>
        <taxon>Curtobacterium</taxon>
    </lineage>
</organism>
<proteinExistence type="predicted"/>